<sequence>MLLLLTIITNALYNRKSYDYDPKQNGVAWKVLALQKEGKPRNEATSGHVATKMVTAEGAKIWKCLTIERHLSLAVVDMTSIAG</sequence>
<evidence type="ECO:0000313" key="1">
    <source>
        <dbReference type="EMBL" id="KAF7379338.1"/>
    </source>
</evidence>
<dbReference type="EMBL" id="JACSEA010000023">
    <property type="protein sequence ID" value="KAF7379338.1"/>
    <property type="molecule type" value="Genomic_DNA"/>
</dbReference>
<accession>A0A834MQM3</accession>
<evidence type="ECO:0000313" key="2">
    <source>
        <dbReference type="Proteomes" id="UP000614350"/>
    </source>
</evidence>
<dbReference type="Proteomes" id="UP000614350">
    <property type="component" value="Unassembled WGS sequence"/>
</dbReference>
<protein>
    <submittedName>
        <fullName evidence="1">Uncharacterized protein</fullName>
    </submittedName>
</protein>
<comment type="caution">
    <text evidence="1">The sequence shown here is derived from an EMBL/GenBank/DDBJ whole genome shotgun (WGS) entry which is preliminary data.</text>
</comment>
<keyword evidence="2" id="KW-1185">Reference proteome</keyword>
<dbReference type="AlphaFoldDB" id="A0A834MQM3"/>
<organism evidence="1 2">
    <name type="scientific">Vespula vulgaris</name>
    <name type="common">Yellow jacket</name>
    <name type="synonym">Wasp</name>
    <dbReference type="NCBI Taxonomy" id="7454"/>
    <lineage>
        <taxon>Eukaryota</taxon>
        <taxon>Metazoa</taxon>
        <taxon>Ecdysozoa</taxon>
        <taxon>Arthropoda</taxon>
        <taxon>Hexapoda</taxon>
        <taxon>Insecta</taxon>
        <taxon>Pterygota</taxon>
        <taxon>Neoptera</taxon>
        <taxon>Endopterygota</taxon>
        <taxon>Hymenoptera</taxon>
        <taxon>Apocrita</taxon>
        <taxon>Aculeata</taxon>
        <taxon>Vespoidea</taxon>
        <taxon>Vespidae</taxon>
        <taxon>Vespinae</taxon>
        <taxon>Vespula</taxon>
    </lineage>
</organism>
<proteinExistence type="predicted"/>
<name>A0A834MQM3_VESVU</name>
<reference evidence="1" key="1">
    <citation type="journal article" date="2020" name="G3 (Bethesda)">
        <title>High-Quality Assemblies for Three Invasive Social Wasps from the &lt;i&gt;Vespula&lt;/i&gt; Genus.</title>
        <authorList>
            <person name="Harrop T.W.R."/>
            <person name="Guhlin J."/>
            <person name="McLaughlin G.M."/>
            <person name="Permina E."/>
            <person name="Stockwell P."/>
            <person name="Gilligan J."/>
            <person name="Le Lec M.F."/>
            <person name="Gruber M.A.M."/>
            <person name="Quinn O."/>
            <person name="Lovegrove M."/>
            <person name="Duncan E.J."/>
            <person name="Remnant E.J."/>
            <person name="Van Eeckhoven J."/>
            <person name="Graham B."/>
            <person name="Knapp R.A."/>
            <person name="Langford K.W."/>
            <person name="Kronenberg Z."/>
            <person name="Press M.O."/>
            <person name="Eacker S.M."/>
            <person name="Wilson-Rankin E.E."/>
            <person name="Purcell J."/>
            <person name="Lester P.J."/>
            <person name="Dearden P.K."/>
        </authorList>
    </citation>
    <scope>NUCLEOTIDE SEQUENCE</scope>
    <source>
        <strain evidence="1">Marl-1</strain>
    </source>
</reference>
<gene>
    <name evidence="1" type="ORF">HZH66_014709</name>
</gene>